<sequence>MSHIPGSPFVIWAASSPSPQQHVILLSVTDSICTYTNPLSSLHPADLAPSLAHEVPHGSSTDALAEASLQMPPDLTQLPALLTMPLTAGLRAPVATVSTPGPGDRQDSLSPRPVHQLGSVSARLLPLDGLLLPGPSGDTVSLPPLTLATDDLPAWKAEARFDWATMTRLAERRCSLERSAYRGCLLWPGHRLMLLVDCLPACQLLRHQLCEVSNGHGDSYGYDGANWAVSADLQARGRDLLALLDAGAPVNRRRVKSKWVSVDPAFESRQARPLVLTAGCRCLHSVPSGAHTAGSTSPRPADPTTGPNSAGPNEAQRVTVQVTCIKCVYMTAAARFPTRICTVYLLHGSLL</sequence>
<dbReference type="AlphaFoldDB" id="A0A3S5ALB6"/>
<feature type="compositionally biased region" description="Polar residues" evidence="1">
    <location>
        <begin position="305"/>
        <end position="314"/>
    </location>
</feature>
<name>A0A3S5ALB6_9PLAT</name>
<keyword evidence="3" id="KW-1185">Reference proteome</keyword>
<feature type="region of interest" description="Disordered" evidence="1">
    <location>
        <begin position="288"/>
        <end position="314"/>
    </location>
</feature>
<proteinExistence type="predicted"/>
<accession>A0A3S5ALB6</accession>
<comment type="caution">
    <text evidence="2">The sequence shown here is derived from an EMBL/GenBank/DDBJ whole genome shotgun (WGS) entry which is preliminary data.</text>
</comment>
<organism evidence="2 3">
    <name type="scientific">Protopolystoma xenopodis</name>
    <dbReference type="NCBI Taxonomy" id="117903"/>
    <lineage>
        <taxon>Eukaryota</taxon>
        <taxon>Metazoa</taxon>
        <taxon>Spiralia</taxon>
        <taxon>Lophotrochozoa</taxon>
        <taxon>Platyhelminthes</taxon>
        <taxon>Monogenea</taxon>
        <taxon>Polyopisthocotylea</taxon>
        <taxon>Polystomatidea</taxon>
        <taxon>Polystomatidae</taxon>
        <taxon>Protopolystoma</taxon>
    </lineage>
</organism>
<dbReference type="Proteomes" id="UP000784294">
    <property type="component" value="Unassembled WGS sequence"/>
</dbReference>
<gene>
    <name evidence="2" type="ORF">PXEA_LOCUS16402</name>
</gene>
<evidence type="ECO:0000313" key="3">
    <source>
        <dbReference type="Proteomes" id="UP000784294"/>
    </source>
</evidence>
<evidence type="ECO:0000313" key="2">
    <source>
        <dbReference type="EMBL" id="VEL22962.1"/>
    </source>
</evidence>
<evidence type="ECO:0000256" key="1">
    <source>
        <dbReference type="SAM" id="MobiDB-lite"/>
    </source>
</evidence>
<dbReference type="EMBL" id="CAAALY010059300">
    <property type="protein sequence ID" value="VEL22962.1"/>
    <property type="molecule type" value="Genomic_DNA"/>
</dbReference>
<protein>
    <submittedName>
        <fullName evidence="2">Uncharacterized protein</fullName>
    </submittedName>
</protein>
<reference evidence="2" key="1">
    <citation type="submission" date="2018-11" db="EMBL/GenBank/DDBJ databases">
        <authorList>
            <consortium name="Pathogen Informatics"/>
        </authorList>
    </citation>
    <scope>NUCLEOTIDE SEQUENCE</scope>
</reference>